<comment type="caution">
    <text evidence="2">The sequence shown here is derived from an EMBL/GenBank/DDBJ whole genome shotgun (WGS) entry which is preliminary data.</text>
</comment>
<sequence length="932" mass="108941">MRKYGMRKLSVGFVSVVLGVLLLPNIVVQGGNNRYISSSIYASDEMHVKKDKFKPSQELLDYLRKPIPYDKPTQAPDGVLSVNETQEYVIKAIMEQQPAVIFYGPDGFDKKVLEEVLYTPSYGSLIKHIYGEWKTDKEEVNFEKGIYRYITRFNYATLKEDVMRAEKYLDEVAKWLEKKLDEEYKTKFKNTPDSEDFKKALIIHDFIVKNVAPNFNVQPNNPTLVKPKLNDKIGKEYESHTLPAAIFGENTVCQGYAMLFDRLAYKMGLESKILRGTSMFKYWKRGDKSQEAKNIKDIDYFKTQVNTVNYKNFSWANHMWNQVKIDGRWYHVDVTHDAVSSRQNPKYRYDRFLVSDSSLEKQIVKPSGIIDSKTRKYEYIDYIDIAIWNKNEVDLVPEDYKMEKLYYQYNNERELHSDNKPFFSPVKSESKIKNDILSFDDIAYIKNNVKPISQITYAHKKNETVNVLTGTTLKDLPKKLGATIIKSTNSNKILELGSAEKIDVLAKSTNNNYDELSNISGKEVEIELYNDNVEVKSKKVKVRFLSKDKMPKPETFIFTMNGYDNISIDQYHHYNDNLASDYNKKQKEEKKQELTKKIFSKVSASHRDLNKYKGNIKLEILDLEKVRFDNPGEYKVNVVATGNDNLRVKKELTITVKKAPEKNRLTISTKNNQEAYQINSTDVKKEGYNKFIDVIKKYIDPTIIFDVFGQTQKLDGYKMYLVDKNNVKWLYNEQKDNFEHPNNANYMFTEKYSISNMKDMLDSNLSLKLIIEREYQGYLQTTPMISLNVIKDDDKLINHNNNKEEIIKNANTSNFSISESVKYINAINETDSHTHLKKLQEKLEYEQTQISKNTQKKQVKYKVIHKNNNKILFEIDKLGYVGDTYIEYADDYYISKYGTPKKIGRWGVKREAKKEQRITLGESKEILFDYKK</sequence>
<feature type="domain" description="Transglutaminase-like" evidence="1">
    <location>
        <begin position="234"/>
        <end position="333"/>
    </location>
</feature>
<dbReference type="GeneID" id="97030922"/>
<gene>
    <name evidence="2" type="ORF">EQF91_04585</name>
</gene>
<dbReference type="Gene3D" id="3.10.620.30">
    <property type="match status" value="1"/>
</dbReference>
<accession>A0A4R9C1P7</accession>
<dbReference type="Pfam" id="PF01841">
    <property type="entry name" value="Transglut_core"/>
    <property type="match status" value="1"/>
</dbReference>
<name>A0A4R9C1P7_9FIRM</name>
<keyword evidence="3" id="KW-1185">Reference proteome</keyword>
<dbReference type="OrthoDB" id="1817605at2"/>
<dbReference type="AlphaFoldDB" id="A0A4R9C1P7"/>
<evidence type="ECO:0000259" key="1">
    <source>
        <dbReference type="Pfam" id="PF01841"/>
    </source>
</evidence>
<proteinExistence type="predicted"/>
<dbReference type="Proteomes" id="UP000297454">
    <property type="component" value="Unassembled WGS sequence"/>
</dbReference>
<dbReference type="EMBL" id="SCFR01000013">
    <property type="protein sequence ID" value="TFF66080.1"/>
    <property type="molecule type" value="Genomic_DNA"/>
</dbReference>
<evidence type="ECO:0000313" key="2">
    <source>
        <dbReference type="EMBL" id="TFF66080.1"/>
    </source>
</evidence>
<evidence type="ECO:0000313" key="3">
    <source>
        <dbReference type="Proteomes" id="UP000297454"/>
    </source>
</evidence>
<protein>
    <recommendedName>
        <fullName evidence="1">Transglutaminase-like domain-containing protein</fullName>
    </recommendedName>
</protein>
<dbReference type="InterPro" id="IPR038765">
    <property type="entry name" value="Papain-like_cys_pep_sf"/>
</dbReference>
<dbReference type="InterPro" id="IPR002931">
    <property type="entry name" value="Transglutaminase-like"/>
</dbReference>
<dbReference type="SUPFAM" id="SSF54001">
    <property type="entry name" value="Cysteine proteinases"/>
    <property type="match status" value="1"/>
</dbReference>
<organism evidence="2 3">
    <name type="scientific">Helcococcus ovis</name>
    <dbReference type="NCBI Taxonomy" id="72026"/>
    <lineage>
        <taxon>Bacteria</taxon>
        <taxon>Bacillati</taxon>
        <taxon>Bacillota</taxon>
        <taxon>Tissierellia</taxon>
        <taxon>Tissierellales</taxon>
        <taxon>Peptoniphilaceae</taxon>
        <taxon>Helcococcus</taxon>
    </lineage>
</organism>
<dbReference type="RefSeq" id="WP_134710686.1">
    <property type="nucleotide sequence ID" value="NZ_CP119081.1"/>
</dbReference>
<reference evidence="2 3" key="1">
    <citation type="submission" date="2019-01" db="EMBL/GenBank/DDBJ databases">
        <title>Draft Genome Sequences of Helcococcus ovis Strains Isolated from the Uterus and Vagina of Dairy Cows with Metritis.</title>
        <authorList>
            <person name="Cunha F."/>
            <person name="Jeon S.J."/>
            <person name="Kutzer P."/>
            <person name="Galvao K.N."/>
        </authorList>
    </citation>
    <scope>NUCLEOTIDE SEQUENCE [LARGE SCALE GENOMIC DNA]</scope>
    <source>
        <strain evidence="2 3">KG-37</strain>
    </source>
</reference>